<accession>A0ABP9EDI0</accession>
<keyword evidence="2" id="KW-1185">Reference proteome</keyword>
<dbReference type="Proteomes" id="UP001500457">
    <property type="component" value="Unassembled WGS sequence"/>
</dbReference>
<evidence type="ECO:0000313" key="2">
    <source>
        <dbReference type="Proteomes" id="UP001500457"/>
    </source>
</evidence>
<organism evidence="1 2">
    <name type="scientific">Actinomycetospora straminea</name>
    <dbReference type="NCBI Taxonomy" id="663607"/>
    <lineage>
        <taxon>Bacteria</taxon>
        <taxon>Bacillati</taxon>
        <taxon>Actinomycetota</taxon>
        <taxon>Actinomycetes</taxon>
        <taxon>Pseudonocardiales</taxon>
        <taxon>Pseudonocardiaceae</taxon>
        <taxon>Actinomycetospora</taxon>
    </lineage>
</organism>
<reference evidence="2" key="1">
    <citation type="journal article" date="2019" name="Int. J. Syst. Evol. Microbiol.">
        <title>The Global Catalogue of Microorganisms (GCM) 10K type strain sequencing project: providing services to taxonomists for standard genome sequencing and annotation.</title>
        <authorList>
            <consortium name="The Broad Institute Genomics Platform"/>
            <consortium name="The Broad Institute Genome Sequencing Center for Infectious Disease"/>
            <person name="Wu L."/>
            <person name="Ma J."/>
        </authorList>
    </citation>
    <scope>NUCLEOTIDE SEQUENCE [LARGE SCALE GENOMIC DNA]</scope>
    <source>
        <strain evidence="2">JCM 17983</strain>
    </source>
</reference>
<gene>
    <name evidence="1" type="ORF">GCM10023203_21240</name>
</gene>
<dbReference type="EMBL" id="BAABHQ010000004">
    <property type="protein sequence ID" value="GAA4871525.1"/>
    <property type="molecule type" value="Genomic_DNA"/>
</dbReference>
<evidence type="ECO:0000313" key="1">
    <source>
        <dbReference type="EMBL" id="GAA4871525.1"/>
    </source>
</evidence>
<sequence length="84" mass="8680">MSWLEARAYAPFDRANGMRLAPTIAARRGSEGRDDGAEGTIPPGVGLSVAGVSVAGGVRWAVTVLVTRAVPAGVTRKYQVPSVT</sequence>
<protein>
    <submittedName>
        <fullName evidence="1">Uncharacterized protein</fullName>
    </submittedName>
</protein>
<comment type="caution">
    <text evidence="1">The sequence shown here is derived from an EMBL/GenBank/DDBJ whole genome shotgun (WGS) entry which is preliminary data.</text>
</comment>
<name>A0ABP9EDI0_9PSEU</name>
<proteinExistence type="predicted"/>